<feature type="transmembrane region" description="Helical" evidence="6">
    <location>
        <begin position="7"/>
        <end position="29"/>
    </location>
</feature>
<evidence type="ECO:0000313" key="8">
    <source>
        <dbReference type="Proteomes" id="UP000886876"/>
    </source>
</evidence>
<keyword evidence="3 6" id="KW-0812">Transmembrane</keyword>
<dbReference type="PANTHER" id="PTHR30250:SF21">
    <property type="entry name" value="LIPID II FLIPPASE MURJ"/>
    <property type="match status" value="1"/>
</dbReference>
<keyword evidence="2" id="KW-1003">Cell membrane</keyword>
<evidence type="ECO:0000313" key="7">
    <source>
        <dbReference type="EMBL" id="HIS97803.1"/>
    </source>
</evidence>
<protein>
    <submittedName>
        <fullName evidence="7">Oligosaccharide flippase family protein</fullName>
    </submittedName>
</protein>
<evidence type="ECO:0000256" key="4">
    <source>
        <dbReference type="ARBA" id="ARBA00022989"/>
    </source>
</evidence>
<evidence type="ECO:0000256" key="2">
    <source>
        <dbReference type="ARBA" id="ARBA00022475"/>
    </source>
</evidence>
<feature type="transmembrane region" description="Helical" evidence="6">
    <location>
        <begin position="316"/>
        <end position="335"/>
    </location>
</feature>
<keyword evidence="4 6" id="KW-1133">Transmembrane helix</keyword>
<evidence type="ECO:0000256" key="5">
    <source>
        <dbReference type="ARBA" id="ARBA00023136"/>
    </source>
</evidence>
<sequence>MKKRLIVNTALLTGASLLMRCIGMVFQAWLAGRIGAAGIGLYQLVMSVEVLATTFAISGIRFAATRLVAEEIGLGRGSGVGGAMYRCAAYSLIFGAAACGILYIFAEPIGFLWIGDARTVMSLRILSFGLPFIALSSVLSGYFTACGRIWKPSLVHLLEQLICAALVVIFLSKAPEGDIERSCASVAAGVTAADMLSLVMMLCFYVGDRRRHGERGGGSVRLTSRMFGVALPLAVSAYARSALSTLEHLLVPRGFRRSGLSADAALAGYGVIQGMAMPIIGFPSCLLSAVAELMIPTLTEAQMRGDCRGIRIIVSKLLKLCVGFSLLAALLLWRFGGDIGEAVYGSEEAGRFIRLLAPLVPMIYTDMVIDGCLKGLGQQVWSMAINILDAALGVLLVWHFLPLYALNAYIAIIYFNEALNFTLSALRLRRAVRSSCRV</sequence>
<organism evidence="7 8">
    <name type="scientific">Candidatus Scatomorpha pullistercoris</name>
    <dbReference type="NCBI Taxonomy" id="2840929"/>
    <lineage>
        <taxon>Bacteria</taxon>
        <taxon>Bacillati</taxon>
        <taxon>Bacillota</taxon>
        <taxon>Clostridia</taxon>
        <taxon>Eubacteriales</taxon>
        <taxon>Candidatus Scatomorpha</taxon>
    </lineage>
</organism>
<reference evidence="7" key="2">
    <citation type="journal article" date="2021" name="PeerJ">
        <title>Extensive microbial diversity within the chicken gut microbiome revealed by metagenomics and culture.</title>
        <authorList>
            <person name="Gilroy R."/>
            <person name="Ravi A."/>
            <person name="Getino M."/>
            <person name="Pursley I."/>
            <person name="Horton D.L."/>
            <person name="Alikhan N.F."/>
            <person name="Baker D."/>
            <person name="Gharbi K."/>
            <person name="Hall N."/>
            <person name="Watson M."/>
            <person name="Adriaenssens E.M."/>
            <person name="Foster-Nyarko E."/>
            <person name="Jarju S."/>
            <person name="Secka A."/>
            <person name="Antonio M."/>
            <person name="Oren A."/>
            <person name="Chaudhuri R.R."/>
            <person name="La Ragione R."/>
            <person name="Hildebrand F."/>
            <person name="Pallen M.J."/>
        </authorList>
    </citation>
    <scope>NUCLEOTIDE SEQUENCE</scope>
    <source>
        <strain evidence="7">ChiHecec3B27-6122</strain>
    </source>
</reference>
<accession>A0A9D1G5N4</accession>
<feature type="transmembrane region" description="Helical" evidence="6">
    <location>
        <begin position="157"/>
        <end position="174"/>
    </location>
</feature>
<dbReference type="PANTHER" id="PTHR30250">
    <property type="entry name" value="PST FAMILY PREDICTED COLANIC ACID TRANSPORTER"/>
    <property type="match status" value="1"/>
</dbReference>
<evidence type="ECO:0000256" key="3">
    <source>
        <dbReference type="ARBA" id="ARBA00022692"/>
    </source>
</evidence>
<feature type="transmembrane region" description="Helical" evidence="6">
    <location>
        <begin position="186"/>
        <end position="206"/>
    </location>
</feature>
<comment type="subcellular location">
    <subcellularLocation>
        <location evidence="1">Cell membrane</location>
        <topology evidence="1">Multi-pass membrane protein</topology>
    </subcellularLocation>
</comment>
<feature type="transmembrane region" description="Helical" evidence="6">
    <location>
        <begin position="83"/>
        <end position="105"/>
    </location>
</feature>
<feature type="transmembrane region" description="Helical" evidence="6">
    <location>
        <begin position="266"/>
        <end position="295"/>
    </location>
</feature>
<keyword evidence="5 6" id="KW-0472">Membrane</keyword>
<dbReference type="Pfam" id="PF01943">
    <property type="entry name" value="Polysacc_synt"/>
    <property type="match status" value="1"/>
</dbReference>
<evidence type="ECO:0000256" key="1">
    <source>
        <dbReference type="ARBA" id="ARBA00004651"/>
    </source>
</evidence>
<dbReference type="InterPro" id="IPR050833">
    <property type="entry name" value="Poly_Biosynth_Transport"/>
</dbReference>
<dbReference type="InterPro" id="IPR002797">
    <property type="entry name" value="Polysacc_synth"/>
</dbReference>
<reference evidence="7" key="1">
    <citation type="submission" date="2020-10" db="EMBL/GenBank/DDBJ databases">
        <authorList>
            <person name="Gilroy R."/>
        </authorList>
    </citation>
    <scope>NUCLEOTIDE SEQUENCE</scope>
    <source>
        <strain evidence="7">ChiHecec3B27-6122</strain>
    </source>
</reference>
<dbReference type="AlphaFoldDB" id="A0A9D1G5N4"/>
<feature type="transmembrane region" description="Helical" evidence="6">
    <location>
        <begin position="41"/>
        <end position="63"/>
    </location>
</feature>
<name>A0A9D1G5N4_9FIRM</name>
<feature type="transmembrane region" description="Helical" evidence="6">
    <location>
        <begin position="227"/>
        <end position="246"/>
    </location>
</feature>
<evidence type="ECO:0000256" key="6">
    <source>
        <dbReference type="SAM" id="Phobius"/>
    </source>
</evidence>
<feature type="transmembrane region" description="Helical" evidence="6">
    <location>
        <begin position="125"/>
        <end position="145"/>
    </location>
</feature>
<proteinExistence type="predicted"/>
<comment type="caution">
    <text evidence="7">The sequence shown here is derived from an EMBL/GenBank/DDBJ whole genome shotgun (WGS) entry which is preliminary data.</text>
</comment>
<gene>
    <name evidence="7" type="ORF">IAD42_07505</name>
</gene>
<dbReference type="EMBL" id="DVJS01000186">
    <property type="protein sequence ID" value="HIS97803.1"/>
    <property type="molecule type" value="Genomic_DNA"/>
</dbReference>
<dbReference type="GO" id="GO:0005886">
    <property type="term" value="C:plasma membrane"/>
    <property type="evidence" value="ECO:0007669"/>
    <property type="project" value="UniProtKB-SubCell"/>
</dbReference>
<dbReference type="Proteomes" id="UP000886876">
    <property type="component" value="Unassembled WGS sequence"/>
</dbReference>